<proteinExistence type="predicted"/>
<accession>A0A0S2F7C2</accession>
<dbReference type="Proteomes" id="UP000060787">
    <property type="component" value="Chromosome"/>
</dbReference>
<evidence type="ECO:0000313" key="1">
    <source>
        <dbReference type="EMBL" id="ALN79464.1"/>
    </source>
</evidence>
<dbReference type="KEGG" id="lab:LA76x_1307"/>
<dbReference type="AlphaFoldDB" id="A0A0S2F7C2"/>
<reference evidence="1 2" key="1">
    <citation type="journal article" date="2015" name="BMC Genomics">
        <title>Comparative genomics and metabolic profiling of the genus Lysobacter.</title>
        <authorList>
            <person name="de Bruijn I."/>
            <person name="Cheng X."/>
            <person name="de Jager V."/>
            <person name="Exposito R.G."/>
            <person name="Watrous J."/>
            <person name="Patel N."/>
            <person name="Postma J."/>
            <person name="Dorrestein P.C."/>
            <person name="Kobayashi D."/>
            <person name="Raaijmakers J.M."/>
        </authorList>
    </citation>
    <scope>NUCLEOTIDE SEQUENCE [LARGE SCALE GENOMIC DNA]</scope>
    <source>
        <strain evidence="1 2">76</strain>
    </source>
</reference>
<organism evidence="1 2">
    <name type="scientific">Lysobacter antibioticus</name>
    <dbReference type="NCBI Taxonomy" id="84531"/>
    <lineage>
        <taxon>Bacteria</taxon>
        <taxon>Pseudomonadati</taxon>
        <taxon>Pseudomonadota</taxon>
        <taxon>Gammaproteobacteria</taxon>
        <taxon>Lysobacterales</taxon>
        <taxon>Lysobacteraceae</taxon>
        <taxon>Lysobacter</taxon>
    </lineage>
</organism>
<evidence type="ECO:0000313" key="2">
    <source>
        <dbReference type="Proteomes" id="UP000060787"/>
    </source>
</evidence>
<protein>
    <submittedName>
        <fullName evidence="1">Uncharacterized protein</fullName>
    </submittedName>
</protein>
<gene>
    <name evidence="1" type="ORF">LA76x_1307</name>
</gene>
<dbReference type="EMBL" id="CP011129">
    <property type="protein sequence ID" value="ALN79464.1"/>
    <property type="molecule type" value="Genomic_DNA"/>
</dbReference>
<sequence>MRRWIGPHNFNANRVGHDDGYLLRALRRCGVDLESAAQHLGLNPAPPVVDGASTLAIFVAARHCNRSFGVLKERVRNRAIRGPAHDSLQVVPLRMY</sequence>
<name>A0A0S2F7C2_LYSAN</name>
<keyword evidence="2" id="KW-1185">Reference proteome</keyword>